<comment type="caution">
    <text evidence="7">The sequence shown here is derived from an EMBL/GenBank/DDBJ whole genome shotgun (WGS) entry which is preliminary data.</text>
</comment>
<evidence type="ECO:0000313" key="7">
    <source>
        <dbReference type="EMBL" id="KWZ81127.1"/>
    </source>
</evidence>
<dbReference type="GO" id="GO:0009847">
    <property type="term" value="P:spore germination"/>
    <property type="evidence" value="ECO:0007669"/>
    <property type="project" value="UniProtKB-UniRule"/>
</dbReference>
<comment type="subcellular location">
    <subcellularLocation>
        <location evidence="4">Cell membrane</location>
    </subcellularLocation>
    <subcellularLocation>
        <location evidence="1">Membrane</location>
        <topology evidence="1">Multi-pass membrane protein</topology>
    </subcellularLocation>
</comment>
<evidence type="ECO:0000256" key="1">
    <source>
        <dbReference type="ARBA" id="ARBA00004141"/>
    </source>
</evidence>
<dbReference type="PIRSF" id="PIRSF005690">
    <property type="entry name" value="GerBA"/>
    <property type="match status" value="1"/>
</dbReference>
<protein>
    <submittedName>
        <fullName evidence="7">Spore germination protein KA</fullName>
    </submittedName>
</protein>
<dbReference type="Pfam" id="PF03323">
    <property type="entry name" value="GerA"/>
    <property type="match status" value="1"/>
</dbReference>
<dbReference type="RefSeq" id="WP_061086871.1">
    <property type="nucleotide sequence ID" value="NZ_KQ955854.1"/>
</dbReference>
<feature type="region of interest" description="Disordered" evidence="5">
    <location>
        <begin position="533"/>
        <end position="552"/>
    </location>
</feature>
<dbReference type="PATRIC" id="fig|1398.22.peg.2065"/>
<feature type="transmembrane region" description="Helical" evidence="6">
    <location>
        <begin position="294"/>
        <end position="315"/>
    </location>
</feature>
<dbReference type="Proteomes" id="UP000070376">
    <property type="component" value="Unassembled WGS sequence"/>
</dbReference>
<proteinExistence type="inferred from homology"/>
<comment type="similarity">
    <text evidence="2 4">Belongs to the GerABKA family.</text>
</comment>
<accession>A0A133KNR4</accession>
<sequence length="552" mass="60859">MPYWWKKQRSAAKNKNKSAKKSGDVQKTPVRGNDTSGTVTDIPCLTMGTDLKTCIQQLKKTTGNSSDIVIHEIMLGSGNDLPAAVISVDGLYDPKMINENLLEILMGNPEIDGYLDGENILDSIIKHVIKIGGVKKVMNWNDLFSELLSGQSILLIDGVYGGLSISTRGGKQRAIEEPSTEVTVRGPREGFTESLRVNTSLIRKRIKNPNLWIENFKIGEVTQTDVALMYIKGIVNDKILEEARKRLNTIKIDAILESGYIEQLIEDKTYTIFPTMYHSERPDVVAANLLEGRFAIVVDGTPFVLLAPAVFIQFFQSADDYYTRFDIATALRFLRVLSYLISLVGPAVYVAVTTFHQELIPTQLVFTIAAQRETIPFPAVVEAVGMEIVFEILREAGLRLPRPIGQTVSIVGALVIGQAAVQAGLVSPAMVIVVSITAIASFSTPSFFIAVSARLYRFVFMLLAATFGFYGIIIGMIALVVHLTSLRSFGVPYTAPIAPFIRSNSGDTVIRVPMWSMSARPRLFSQKNIVRQAENQKPMPPKQKNDANGEQP</sequence>
<name>A0A133KNR4_HEYCO</name>
<evidence type="ECO:0000256" key="4">
    <source>
        <dbReference type="PIRNR" id="PIRNR005690"/>
    </source>
</evidence>
<keyword evidence="3 4" id="KW-0472">Membrane</keyword>
<dbReference type="GO" id="GO:0005886">
    <property type="term" value="C:plasma membrane"/>
    <property type="evidence" value="ECO:0007669"/>
    <property type="project" value="UniProtKB-SubCell"/>
</dbReference>
<feature type="transmembrane region" description="Helical" evidence="6">
    <location>
        <begin position="429"/>
        <end position="451"/>
    </location>
</feature>
<feature type="transmembrane region" description="Helical" evidence="6">
    <location>
        <begin position="336"/>
        <end position="355"/>
    </location>
</feature>
<evidence type="ECO:0000313" key="8">
    <source>
        <dbReference type="Proteomes" id="UP000070376"/>
    </source>
</evidence>
<organism evidence="7 8">
    <name type="scientific">Heyndrickxia coagulans</name>
    <name type="common">Weizmannia coagulans</name>
    <dbReference type="NCBI Taxonomy" id="1398"/>
    <lineage>
        <taxon>Bacteria</taxon>
        <taxon>Bacillati</taxon>
        <taxon>Bacillota</taxon>
        <taxon>Bacilli</taxon>
        <taxon>Bacillales</taxon>
        <taxon>Bacillaceae</taxon>
        <taxon>Heyndrickxia</taxon>
    </lineage>
</organism>
<dbReference type="GeneID" id="93259022"/>
<dbReference type="PANTHER" id="PTHR22550">
    <property type="entry name" value="SPORE GERMINATION PROTEIN"/>
    <property type="match status" value="1"/>
</dbReference>
<dbReference type="PANTHER" id="PTHR22550:SF5">
    <property type="entry name" value="LEUCINE ZIPPER PROTEIN 4"/>
    <property type="match status" value="1"/>
</dbReference>
<evidence type="ECO:0000256" key="3">
    <source>
        <dbReference type="ARBA" id="ARBA00023136"/>
    </source>
</evidence>
<dbReference type="EMBL" id="LRPN01000078">
    <property type="protein sequence ID" value="KWZ81127.1"/>
    <property type="molecule type" value="Genomic_DNA"/>
</dbReference>
<evidence type="ECO:0000256" key="6">
    <source>
        <dbReference type="SAM" id="Phobius"/>
    </source>
</evidence>
<dbReference type="AlphaFoldDB" id="A0A133KNR4"/>
<gene>
    <name evidence="7" type="ORF">HMPREF3213_02063</name>
</gene>
<feature type="compositionally biased region" description="Basic residues" evidence="5">
    <location>
        <begin position="1"/>
        <end position="20"/>
    </location>
</feature>
<feature type="region of interest" description="Disordered" evidence="5">
    <location>
        <begin position="1"/>
        <end position="36"/>
    </location>
</feature>
<feature type="transmembrane region" description="Helical" evidence="6">
    <location>
        <begin position="458"/>
        <end position="483"/>
    </location>
</feature>
<keyword evidence="6" id="KW-1133">Transmembrane helix</keyword>
<keyword evidence="6" id="KW-0812">Transmembrane</keyword>
<evidence type="ECO:0000256" key="5">
    <source>
        <dbReference type="SAM" id="MobiDB-lite"/>
    </source>
</evidence>
<evidence type="ECO:0000256" key="2">
    <source>
        <dbReference type="ARBA" id="ARBA00005278"/>
    </source>
</evidence>
<dbReference type="InterPro" id="IPR004995">
    <property type="entry name" value="Spore_Ger"/>
</dbReference>
<reference evidence="8" key="1">
    <citation type="submission" date="2016-01" db="EMBL/GenBank/DDBJ databases">
        <authorList>
            <person name="Mitreva M."/>
            <person name="Pepin K.H."/>
            <person name="Mihindukulasuriya K.A."/>
            <person name="Fulton R."/>
            <person name="Fronick C."/>
            <person name="O'Laughlin M."/>
            <person name="Miner T."/>
            <person name="Herter B."/>
            <person name="Rosa B.A."/>
            <person name="Cordes M."/>
            <person name="Tomlinson C."/>
            <person name="Wollam A."/>
            <person name="Palsikar V.B."/>
            <person name="Mardis E.R."/>
            <person name="Wilson R.K."/>
        </authorList>
    </citation>
    <scope>NUCLEOTIDE SEQUENCE [LARGE SCALE GENOMIC DNA]</scope>
    <source>
        <strain evidence="8">GED7749B</strain>
    </source>
</reference>
<feature type="compositionally biased region" description="Basic and acidic residues" evidence="5">
    <location>
        <begin position="543"/>
        <end position="552"/>
    </location>
</feature>
<dbReference type="InterPro" id="IPR050768">
    <property type="entry name" value="UPF0353/GerABKA_families"/>
</dbReference>